<evidence type="ECO:0000313" key="3">
    <source>
        <dbReference type="Proteomes" id="UP000261187"/>
    </source>
</evidence>
<accession>A0AA92VUW3</accession>
<organism evidence="2 3">
    <name type="scientific">Segatella copri</name>
    <dbReference type="NCBI Taxonomy" id="165179"/>
    <lineage>
        <taxon>Bacteria</taxon>
        <taxon>Pseudomonadati</taxon>
        <taxon>Bacteroidota</taxon>
        <taxon>Bacteroidia</taxon>
        <taxon>Bacteroidales</taxon>
        <taxon>Prevotellaceae</taxon>
        <taxon>Segatella</taxon>
    </lineage>
</organism>
<comment type="caution">
    <text evidence="2">The sequence shown here is derived from an EMBL/GenBank/DDBJ whole genome shotgun (WGS) entry which is preliminary data.</text>
</comment>
<dbReference type="AlphaFoldDB" id="A0AA92VUW3"/>
<dbReference type="EMBL" id="QSSA01000012">
    <property type="protein sequence ID" value="RGL60674.1"/>
    <property type="molecule type" value="Genomic_DNA"/>
</dbReference>
<feature type="region of interest" description="Disordered" evidence="1">
    <location>
        <begin position="25"/>
        <end position="72"/>
    </location>
</feature>
<protein>
    <submittedName>
        <fullName evidence="2">Uncharacterized protein</fullName>
    </submittedName>
</protein>
<proteinExistence type="predicted"/>
<evidence type="ECO:0000313" key="2">
    <source>
        <dbReference type="EMBL" id="RGL60674.1"/>
    </source>
</evidence>
<reference evidence="2 3" key="1">
    <citation type="submission" date="2018-08" db="EMBL/GenBank/DDBJ databases">
        <title>A genome reference for cultivated species of the human gut microbiota.</title>
        <authorList>
            <person name="Zou Y."/>
            <person name="Xue W."/>
            <person name="Luo G."/>
        </authorList>
    </citation>
    <scope>NUCLEOTIDE SEQUENCE [LARGE SCALE GENOMIC DNA]</scope>
    <source>
        <strain evidence="2 3">TF06-40</strain>
    </source>
</reference>
<dbReference type="Proteomes" id="UP000261187">
    <property type="component" value="Unassembled WGS sequence"/>
</dbReference>
<gene>
    <name evidence="2" type="ORF">DXC61_06920</name>
</gene>
<name>A0AA92VUW3_9BACT</name>
<sequence length="72" mass="8027">MVFLPKPVVGEDSCKHGGQHEVQSFEVEGEERTDEATQRCPDDPIGFIEPGNPEQVPSIEGRFKKNSPSVFR</sequence>
<evidence type="ECO:0000256" key="1">
    <source>
        <dbReference type="SAM" id="MobiDB-lite"/>
    </source>
</evidence>